<evidence type="ECO:0000313" key="1">
    <source>
        <dbReference type="EMBL" id="QJB01490.1"/>
    </source>
</evidence>
<sequence length="63" mass="6769">MALLNDANEVYLGPARVDEVYLGASLVWQRSITADPLLAPTGLFGEYTEPALVAPSNVQGEYT</sequence>
<proteinExistence type="predicted"/>
<evidence type="ECO:0000313" key="2">
    <source>
        <dbReference type="EMBL" id="QJH92486.1"/>
    </source>
</evidence>
<name>A0A6M3X427_9ZZZZ</name>
<reference evidence="2" key="1">
    <citation type="submission" date="2020-03" db="EMBL/GenBank/DDBJ databases">
        <title>The deep terrestrial virosphere.</title>
        <authorList>
            <person name="Holmfeldt K."/>
            <person name="Nilsson E."/>
            <person name="Simone D."/>
            <person name="Lopez-Fernandez M."/>
            <person name="Wu X."/>
            <person name="de Brujin I."/>
            <person name="Lundin D."/>
            <person name="Andersson A."/>
            <person name="Bertilsson S."/>
            <person name="Dopson M."/>
        </authorList>
    </citation>
    <scope>NUCLEOTIDE SEQUENCE</scope>
    <source>
        <strain evidence="1">MM171A00102</strain>
        <strain evidence="2">MM171B00096</strain>
    </source>
</reference>
<protein>
    <submittedName>
        <fullName evidence="2">Uncharacterized protein</fullName>
    </submittedName>
</protein>
<accession>A0A6M3X427</accession>
<dbReference type="EMBL" id="MT143896">
    <property type="protein sequence ID" value="QJH92486.1"/>
    <property type="molecule type" value="Genomic_DNA"/>
</dbReference>
<organism evidence="2">
    <name type="scientific">viral metagenome</name>
    <dbReference type="NCBI Taxonomy" id="1070528"/>
    <lineage>
        <taxon>unclassified sequences</taxon>
        <taxon>metagenomes</taxon>
        <taxon>organismal metagenomes</taxon>
    </lineage>
</organism>
<gene>
    <name evidence="1" type="ORF">MM171A00102_0049</name>
    <name evidence="2" type="ORF">MM171B00096_0048</name>
</gene>
<dbReference type="AlphaFoldDB" id="A0A6M3X427"/>
<dbReference type="EMBL" id="MT143709">
    <property type="protein sequence ID" value="QJB01490.1"/>
    <property type="molecule type" value="Genomic_DNA"/>
</dbReference>